<dbReference type="Proteomes" id="UP000265520">
    <property type="component" value="Unassembled WGS sequence"/>
</dbReference>
<accession>A0A392SF34</accession>
<comment type="caution">
    <text evidence="2">The sequence shown here is derived from an EMBL/GenBank/DDBJ whole genome shotgun (WGS) entry which is preliminary data.</text>
</comment>
<evidence type="ECO:0000313" key="3">
    <source>
        <dbReference type="Proteomes" id="UP000265520"/>
    </source>
</evidence>
<feature type="non-terminal residue" evidence="2">
    <location>
        <position position="72"/>
    </location>
</feature>
<proteinExistence type="predicted"/>
<keyword evidence="3" id="KW-1185">Reference proteome</keyword>
<reference evidence="2 3" key="1">
    <citation type="journal article" date="2018" name="Front. Plant Sci.">
        <title>Red Clover (Trifolium pratense) and Zigzag Clover (T. medium) - A Picture of Genomic Similarities and Differences.</title>
        <authorList>
            <person name="Dluhosova J."/>
            <person name="Istvanek J."/>
            <person name="Nedelnik J."/>
            <person name="Repkova J."/>
        </authorList>
    </citation>
    <scope>NUCLEOTIDE SEQUENCE [LARGE SCALE GENOMIC DNA]</scope>
    <source>
        <strain evidence="3">cv. 10/8</strain>
        <tissue evidence="2">Leaf</tissue>
    </source>
</reference>
<feature type="region of interest" description="Disordered" evidence="1">
    <location>
        <begin position="1"/>
        <end position="72"/>
    </location>
</feature>
<evidence type="ECO:0000313" key="2">
    <source>
        <dbReference type="EMBL" id="MCI46804.1"/>
    </source>
</evidence>
<dbReference type="AlphaFoldDB" id="A0A392SF34"/>
<evidence type="ECO:0000256" key="1">
    <source>
        <dbReference type="SAM" id="MobiDB-lite"/>
    </source>
</evidence>
<organism evidence="2 3">
    <name type="scientific">Trifolium medium</name>
    <dbReference type="NCBI Taxonomy" id="97028"/>
    <lineage>
        <taxon>Eukaryota</taxon>
        <taxon>Viridiplantae</taxon>
        <taxon>Streptophyta</taxon>
        <taxon>Embryophyta</taxon>
        <taxon>Tracheophyta</taxon>
        <taxon>Spermatophyta</taxon>
        <taxon>Magnoliopsida</taxon>
        <taxon>eudicotyledons</taxon>
        <taxon>Gunneridae</taxon>
        <taxon>Pentapetalae</taxon>
        <taxon>rosids</taxon>
        <taxon>fabids</taxon>
        <taxon>Fabales</taxon>
        <taxon>Fabaceae</taxon>
        <taxon>Papilionoideae</taxon>
        <taxon>50 kb inversion clade</taxon>
        <taxon>NPAAA clade</taxon>
        <taxon>Hologalegina</taxon>
        <taxon>IRL clade</taxon>
        <taxon>Trifolieae</taxon>
        <taxon>Trifolium</taxon>
    </lineage>
</organism>
<protein>
    <submittedName>
        <fullName evidence="2">Putative WW domain protein</fullName>
    </submittedName>
</protein>
<feature type="non-terminal residue" evidence="2">
    <location>
        <position position="1"/>
    </location>
</feature>
<name>A0A392SF34_9FABA</name>
<dbReference type="EMBL" id="LXQA010362950">
    <property type="protein sequence ID" value="MCI46804.1"/>
    <property type="molecule type" value="Genomic_DNA"/>
</dbReference>
<sequence>AGLKAPPDINIGDSGVAGGDDRVSNDIPSTSTCIHDPATVSTDASVSLPPTTTEAGAEKTTSSLAAKAQTKG</sequence>
<feature type="compositionally biased region" description="Polar residues" evidence="1">
    <location>
        <begin position="26"/>
        <end position="64"/>
    </location>
</feature>